<name>A0A366ES59_9BACI</name>
<evidence type="ECO:0000256" key="7">
    <source>
        <dbReference type="ARBA" id="ARBA00042002"/>
    </source>
</evidence>
<dbReference type="Proteomes" id="UP000252118">
    <property type="component" value="Unassembled WGS sequence"/>
</dbReference>
<comment type="cofactor">
    <cofactor evidence="8">
        <name>AMP</name>
        <dbReference type="ChEBI" id="CHEBI:456215"/>
    </cofactor>
</comment>
<comment type="subunit">
    <text evidence="2">Heterodimer of an alpha and a beta subunit.</text>
</comment>
<evidence type="ECO:0000256" key="2">
    <source>
        <dbReference type="ARBA" id="ARBA00011355"/>
    </source>
</evidence>
<evidence type="ECO:0000256" key="5">
    <source>
        <dbReference type="ARBA" id="ARBA00022982"/>
    </source>
</evidence>
<dbReference type="CDD" id="cd01714">
    <property type="entry name" value="ETF_beta"/>
    <property type="match status" value="1"/>
</dbReference>
<comment type="similarity">
    <text evidence="1">Belongs to the ETF beta-subunit/FixA family.</text>
</comment>
<organism evidence="10 11">
    <name type="scientific">Rossellomorea aquimaris</name>
    <dbReference type="NCBI Taxonomy" id="189382"/>
    <lineage>
        <taxon>Bacteria</taxon>
        <taxon>Bacillati</taxon>
        <taxon>Bacillota</taxon>
        <taxon>Bacilli</taxon>
        <taxon>Bacillales</taxon>
        <taxon>Bacillaceae</taxon>
        <taxon>Rossellomorea</taxon>
    </lineage>
</organism>
<feature type="domain" description="Electron transfer flavoprotein alpha/beta-subunit N-terminal" evidence="9">
    <location>
        <begin position="21"/>
        <end position="211"/>
    </location>
</feature>
<dbReference type="InterPro" id="IPR014730">
    <property type="entry name" value="ETF_a/b_N"/>
</dbReference>
<dbReference type="SMART" id="SM00893">
    <property type="entry name" value="ETF"/>
    <property type="match status" value="1"/>
</dbReference>
<comment type="caution">
    <text evidence="10">The sequence shown here is derived from an EMBL/GenBank/DDBJ whole genome shotgun (WGS) entry which is preliminary data.</text>
</comment>
<evidence type="ECO:0000256" key="3">
    <source>
        <dbReference type="ARBA" id="ARBA00016797"/>
    </source>
</evidence>
<protein>
    <recommendedName>
        <fullName evidence="3">Electron transfer flavoprotein subunit beta</fullName>
    </recommendedName>
    <alternativeName>
        <fullName evidence="7">Electron transfer flavoprotein small subunit</fullName>
    </alternativeName>
</protein>
<dbReference type="RefSeq" id="WP_113969553.1">
    <property type="nucleotide sequence ID" value="NZ_QNRJ01000006.1"/>
</dbReference>
<dbReference type="InterPro" id="IPR033948">
    <property type="entry name" value="ETF_beta_N"/>
</dbReference>
<dbReference type="PANTHER" id="PTHR21294:SF8">
    <property type="entry name" value="ELECTRON TRANSFER FLAVOPROTEIN SUBUNIT BETA"/>
    <property type="match status" value="1"/>
</dbReference>
<dbReference type="Gene3D" id="3.40.50.620">
    <property type="entry name" value="HUPs"/>
    <property type="match status" value="1"/>
</dbReference>
<accession>A0A366ES59</accession>
<dbReference type="InterPro" id="IPR012255">
    <property type="entry name" value="ETF_b"/>
</dbReference>
<dbReference type="GO" id="GO:0009055">
    <property type="term" value="F:electron transfer activity"/>
    <property type="evidence" value="ECO:0007669"/>
    <property type="project" value="InterPro"/>
</dbReference>
<reference evidence="10 11" key="1">
    <citation type="submission" date="2018-06" db="EMBL/GenBank/DDBJ databases">
        <title>Freshwater and sediment microbial communities from various areas in North America, analyzing microbe dynamics in response to fracking.</title>
        <authorList>
            <person name="Lamendella R."/>
        </authorList>
    </citation>
    <scope>NUCLEOTIDE SEQUENCE [LARGE SCALE GENOMIC DNA]</scope>
    <source>
        <strain evidence="10 11">97B</strain>
    </source>
</reference>
<keyword evidence="4" id="KW-0813">Transport</keyword>
<evidence type="ECO:0000256" key="1">
    <source>
        <dbReference type="ARBA" id="ARBA00007557"/>
    </source>
</evidence>
<dbReference type="GO" id="GO:0046395">
    <property type="term" value="P:carboxylic acid catabolic process"/>
    <property type="evidence" value="ECO:0007669"/>
    <property type="project" value="UniProtKB-ARBA"/>
</dbReference>
<dbReference type="PROSITE" id="PS01065">
    <property type="entry name" value="ETF_BETA"/>
    <property type="match status" value="1"/>
</dbReference>
<dbReference type="InterPro" id="IPR000049">
    <property type="entry name" value="ET-Flavoprotein_bsu_CS"/>
</dbReference>
<dbReference type="FunFam" id="3.40.50.620:FF:000011">
    <property type="entry name" value="Electron transfer flavoprotein subunit beta"/>
    <property type="match status" value="1"/>
</dbReference>
<keyword evidence="5" id="KW-0249">Electron transport</keyword>
<dbReference type="InterPro" id="IPR014729">
    <property type="entry name" value="Rossmann-like_a/b/a_fold"/>
</dbReference>
<dbReference type="GO" id="GO:0005829">
    <property type="term" value="C:cytosol"/>
    <property type="evidence" value="ECO:0007669"/>
    <property type="project" value="TreeGrafter"/>
</dbReference>
<dbReference type="OrthoDB" id="9804960at2"/>
<dbReference type="SUPFAM" id="SSF52402">
    <property type="entry name" value="Adenine nucleotide alpha hydrolases-like"/>
    <property type="match status" value="1"/>
</dbReference>
<gene>
    <name evidence="10" type="ORF">DET59_106139</name>
</gene>
<comment type="function">
    <text evidence="6">The electron transfer flavoprotein serves as a specific electron acceptor for other dehydrogenases. It transfers the electrons to the main respiratory chain via ETF-ubiquinone oxidoreductase (ETF dehydrogenase).</text>
</comment>
<dbReference type="EMBL" id="QNRJ01000006">
    <property type="protein sequence ID" value="RBP04349.1"/>
    <property type="molecule type" value="Genomic_DNA"/>
</dbReference>
<evidence type="ECO:0000256" key="6">
    <source>
        <dbReference type="ARBA" id="ARBA00025649"/>
    </source>
</evidence>
<evidence type="ECO:0000313" key="11">
    <source>
        <dbReference type="Proteomes" id="UP000252118"/>
    </source>
</evidence>
<evidence type="ECO:0000256" key="8">
    <source>
        <dbReference type="ARBA" id="ARBA00049933"/>
    </source>
</evidence>
<evidence type="ECO:0000259" key="9">
    <source>
        <dbReference type="SMART" id="SM00893"/>
    </source>
</evidence>
<evidence type="ECO:0000256" key="4">
    <source>
        <dbReference type="ARBA" id="ARBA00022448"/>
    </source>
</evidence>
<dbReference type="Pfam" id="PF01012">
    <property type="entry name" value="ETF"/>
    <property type="match status" value="1"/>
</dbReference>
<proteinExistence type="inferred from homology"/>
<evidence type="ECO:0000313" key="10">
    <source>
        <dbReference type="EMBL" id="RBP04349.1"/>
    </source>
</evidence>
<dbReference type="PANTHER" id="PTHR21294">
    <property type="entry name" value="ELECTRON TRANSFER FLAVOPROTEIN BETA-SUBUNIT"/>
    <property type="match status" value="1"/>
</dbReference>
<dbReference type="AlphaFoldDB" id="A0A366ES59"/>
<dbReference type="PIRSF" id="PIRSF000090">
    <property type="entry name" value="Beta-ETF"/>
    <property type="match status" value="1"/>
</dbReference>
<sequence>MNIYVLLKRTFDTEEKISIQNGQISEDGAEFIINPYDEYAVEEAIQVRDAHGGEVTVVTVGGEESEKQLRTALAMGADKAVLINTEDDLDHGDQFTTAKILAHYLKEQEVDLILAGNVAIDGGSGQVGPRVAEQLDIPYVTTITKLEIDGETVTVTRDVEGDSEVIETSLPLLVTAQQGLNEPRYPSLPGIMKAKKKPLDEVELDDIDLDEDEVEAKTKTIEIYLPPKKEAGKVLEGELDAQVSELVSLLRNEAKVI</sequence>